<evidence type="ECO:0000259" key="16">
    <source>
        <dbReference type="PROSITE" id="PS52019"/>
    </source>
</evidence>
<comment type="pathway">
    <text evidence="3">Lipid metabolism; fatty acid biosynthesis.</text>
</comment>
<feature type="active site" description="Proton acceptor; for dehydratase activity" evidence="12">
    <location>
        <position position="2213"/>
    </location>
</feature>
<dbReference type="PROSITE" id="PS00606">
    <property type="entry name" value="KS3_1"/>
    <property type="match status" value="2"/>
</dbReference>
<dbReference type="InterPro" id="IPR020841">
    <property type="entry name" value="PKS_Beta-ketoAc_synthase_dom"/>
</dbReference>
<feature type="domain" description="Carrier" evidence="14">
    <location>
        <begin position="286"/>
        <end position="360"/>
    </location>
</feature>
<dbReference type="EMBL" id="CP022263">
    <property type="protein sequence ID" value="ASK92173.1"/>
    <property type="molecule type" value="Genomic_DNA"/>
</dbReference>
<feature type="domain" description="Carrier" evidence="14">
    <location>
        <begin position="4982"/>
        <end position="5060"/>
    </location>
</feature>
<feature type="domain" description="Ketosynthase family 3 (KS3)" evidence="15">
    <location>
        <begin position="1556"/>
        <end position="1992"/>
    </location>
</feature>
<dbReference type="GO" id="GO:0031177">
    <property type="term" value="F:phosphopantetheine binding"/>
    <property type="evidence" value="ECO:0007669"/>
    <property type="project" value="InterPro"/>
</dbReference>
<feature type="domain" description="Ketosynthase family 3 (KS3)" evidence="15">
    <location>
        <begin position="3489"/>
        <end position="3893"/>
    </location>
</feature>
<dbReference type="Pfam" id="PF00109">
    <property type="entry name" value="ketoacyl-synt"/>
    <property type="match status" value="4"/>
</dbReference>
<dbReference type="InterPro" id="IPR036736">
    <property type="entry name" value="ACP-like_sf"/>
</dbReference>
<dbReference type="SUPFAM" id="SSF47336">
    <property type="entry name" value="ACP-like"/>
    <property type="match status" value="4"/>
</dbReference>
<dbReference type="SUPFAM" id="SSF53335">
    <property type="entry name" value="S-adenosyl-L-methionine-dependent methyltransferases"/>
    <property type="match status" value="2"/>
</dbReference>
<protein>
    <recommendedName>
        <fullName evidence="19">3-hydroxyacyl-CoA dehydrogenase</fullName>
    </recommendedName>
</protein>
<feature type="region of interest" description="C-terminal hotdog fold" evidence="12">
    <location>
        <begin position="5860"/>
        <end position="6016"/>
    </location>
</feature>
<feature type="active site" description="Proton acceptor; for dehydratase activity" evidence="12">
    <location>
        <position position="5733"/>
    </location>
</feature>
<dbReference type="GO" id="GO:0005886">
    <property type="term" value="C:plasma membrane"/>
    <property type="evidence" value="ECO:0007669"/>
    <property type="project" value="TreeGrafter"/>
</dbReference>
<dbReference type="InterPro" id="IPR020807">
    <property type="entry name" value="PKS_DH"/>
</dbReference>
<evidence type="ECO:0000256" key="9">
    <source>
        <dbReference type="ARBA" id="ARBA00022737"/>
    </source>
</evidence>
<feature type="compositionally biased region" description="Basic and acidic residues" evidence="13">
    <location>
        <begin position="6008"/>
        <end position="6027"/>
    </location>
</feature>
<feature type="active site" description="Proton donor; for dehydratase activity" evidence="12">
    <location>
        <position position="2392"/>
    </location>
</feature>
<dbReference type="Gene3D" id="1.10.1240.100">
    <property type="match status" value="4"/>
</dbReference>
<dbReference type="Pfam" id="PF22336">
    <property type="entry name" value="RhiE-like_linker"/>
    <property type="match status" value="2"/>
</dbReference>
<name>A0AB33CPK1_XANCI</name>
<feature type="region of interest" description="C-terminal hotdog fold" evidence="12">
    <location>
        <begin position="2327"/>
        <end position="2482"/>
    </location>
</feature>
<evidence type="ECO:0000256" key="6">
    <source>
        <dbReference type="ARBA" id="ARBA00022490"/>
    </source>
</evidence>
<keyword evidence="9" id="KW-0677">Repeat</keyword>
<feature type="domain" description="Carrier" evidence="14">
    <location>
        <begin position="1437"/>
        <end position="1510"/>
    </location>
</feature>
<evidence type="ECO:0000256" key="11">
    <source>
        <dbReference type="ARBA" id="ARBA00054155"/>
    </source>
</evidence>
<organism evidence="17 18">
    <name type="scientific">Xanthomonas citri pv. vignicola</name>
    <dbReference type="NCBI Taxonomy" id="473426"/>
    <lineage>
        <taxon>Bacteria</taxon>
        <taxon>Pseudomonadati</taxon>
        <taxon>Pseudomonadota</taxon>
        <taxon>Gammaproteobacteria</taxon>
        <taxon>Lysobacterales</taxon>
        <taxon>Lysobacteraceae</taxon>
        <taxon>Xanthomonas</taxon>
    </lineage>
</organism>
<dbReference type="Pfam" id="PF08659">
    <property type="entry name" value="KR"/>
    <property type="match status" value="4"/>
</dbReference>
<evidence type="ECO:0000256" key="1">
    <source>
        <dbReference type="ARBA" id="ARBA00004496"/>
    </source>
</evidence>
<dbReference type="GO" id="GO:0006633">
    <property type="term" value="P:fatty acid biosynthetic process"/>
    <property type="evidence" value="ECO:0007669"/>
    <property type="project" value="InterPro"/>
</dbReference>
<dbReference type="Gene3D" id="3.40.47.10">
    <property type="match status" value="4"/>
</dbReference>
<dbReference type="SMART" id="SM01294">
    <property type="entry name" value="PKS_PP_betabranch"/>
    <property type="match status" value="3"/>
</dbReference>
<evidence type="ECO:0000313" key="17">
    <source>
        <dbReference type="EMBL" id="ASK92173.1"/>
    </source>
</evidence>
<dbReference type="InterPro" id="IPR006162">
    <property type="entry name" value="Ppantetheine_attach_site"/>
</dbReference>
<dbReference type="PROSITE" id="PS00012">
    <property type="entry name" value="PHOSPHOPANTETHEINE"/>
    <property type="match status" value="1"/>
</dbReference>
<gene>
    <name evidence="17" type="ORF">XcvCFBP7111P_12210</name>
</gene>
<evidence type="ECO:0000256" key="5">
    <source>
        <dbReference type="ARBA" id="ARBA00022450"/>
    </source>
</evidence>
<dbReference type="Pfam" id="PF00550">
    <property type="entry name" value="PP-binding"/>
    <property type="match status" value="4"/>
</dbReference>
<feature type="region of interest" description="N-terminal hotdog fold" evidence="12">
    <location>
        <begin position="5704"/>
        <end position="5840"/>
    </location>
</feature>
<accession>A0AB33CPK1</accession>
<feature type="region of interest" description="N-terminal hotdog fold" evidence="12">
    <location>
        <begin position="2184"/>
        <end position="2313"/>
    </location>
</feature>
<dbReference type="InterPro" id="IPR054514">
    <property type="entry name" value="RhiE-like_linker"/>
</dbReference>
<evidence type="ECO:0000256" key="2">
    <source>
        <dbReference type="ARBA" id="ARBA00004792"/>
    </source>
</evidence>
<dbReference type="Pfam" id="PF21089">
    <property type="entry name" value="PKS_DH_N"/>
    <property type="match status" value="3"/>
</dbReference>
<feature type="domain" description="Ketosynthase family 3 (KS3)" evidence="15">
    <location>
        <begin position="5101"/>
        <end position="5515"/>
    </location>
</feature>
<dbReference type="CDD" id="cd02440">
    <property type="entry name" value="AdoMet_MTases"/>
    <property type="match status" value="2"/>
</dbReference>
<dbReference type="SUPFAM" id="SSF51735">
    <property type="entry name" value="NAD(P)-binding Rossmann-fold domains"/>
    <property type="match status" value="7"/>
</dbReference>
<evidence type="ECO:0000256" key="12">
    <source>
        <dbReference type="PROSITE-ProRule" id="PRU01363"/>
    </source>
</evidence>
<dbReference type="InterPro" id="IPR036291">
    <property type="entry name" value="NAD(P)-bd_dom_sf"/>
</dbReference>
<evidence type="ECO:0000256" key="7">
    <source>
        <dbReference type="ARBA" id="ARBA00022553"/>
    </source>
</evidence>
<keyword evidence="6" id="KW-0963">Cytoplasm</keyword>
<dbReference type="SMART" id="SM00822">
    <property type="entry name" value="PKS_KR"/>
    <property type="match status" value="4"/>
</dbReference>
<dbReference type="InterPro" id="IPR050091">
    <property type="entry name" value="PKS_NRPS_Biosynth_Enz"/>
</dbReference>
<dbReference type="InterPro" id="IPR014030">
    <property type="entry name" value="Ketoacyl_synth_N"/>
</dbReference>
<dbReference type="PROSITE" id="PS50075">
    <property type="entry name" value="CARRIER"/>
    <property type="match status" value="4"/>
</dbReference>
<evidence type="ECO:0000256" key="8">
    <source>
        <dbReference type="ARBA" id="ARBA00022679"/>
    </source>
</evidence>
<dbReference type="SMART" id="SM00825">
    <property type="entry name" value="PKS_KS"/>
    <property type="match status" value="4"/>
</dbReference>
<dbReference type="SUPFAM" id="SSF53901">
    <property type="entry name" value="Thiolase-like"/>
    <property type="match status" value="4"/>
</dbReference>
<feature type="domain" description="Ketosynthase family 3 (KS3)" evidence="15">
    <location>
        <begin position="381"/>
        <end position="819"/>
    </location>
</feature>
<dbReference type="GO" id="GO:0004312">
    <property type="term" value="F:fatty acid synthase activity"/>
    <property type="evidence" value="ECO:0007669"/>
    <property type="project" value="TreeGrafter"/>
</dbReference>
<dbReference type="SMART" id="SM00823">
    <property type="entry name" value="PKS_PP"/>
    <property type="match status" value="4"/>
</dbReference>
<evidence type="ECO:0000256" key="3">
    <source>
        <dbReference type="ARBA" id="ARBA00005194"/>
    </source>
</evidence>
<evidence type="ECO:0000256" key="10">
    <source>
        <dbReference type="ARBA" id="ARBA00023268"/>
    </source>
</evidence>
<dbReference type="PROSITE" id="PS52004">
    <property type="entry name" value="KS3_2"/>
    <property type="match status" value="4"/>
</dbReference>
<evidence type="ECO:0000256" key="13">
    <source>
        <dbReference type="SAM" id="MobiDB-lite"/>
    </source>
</evidence>
<dbReference type="InterPro" id="IPR049552">
    <property type="entry name" value="PKS_DH_N"/>
</dbReference>
<dbReference type="GO" id="GO:0005737">
    <property type="term" value="C:cytoplasm"/>
    <property type="evidence" value="ECO:0007669"/>
    <property type="project" value="UniProtKB-SubCell"/>
</dbReference>
<dbReference type="InterPro" id="IPR042104">
    <property type="entry name" value="PKS_dehydratase_sf"/>
</dbReference>
<evidence type="ECO:0000259" key="14">
    <source>
        <dbReference type="PROSITE" id="PS50075"/>
    </source>
</evidence>
<evidence type="ECO:0000259" key="15">
    <source>
        <dbReference type="PROSITE" id="PS52004"/>
    </source>
</evidence>
<dbReference type="PROSITE" id="PS52019">
    <property type="entry name" value="PKS_MFAS_DH"/>
    <property type="match status" value="3"/>
</dbReference>
<dbReference type="InterPro" id="IPR013968">
    <property type="entry name" value="PKS_KR"/>
</dbReference>
<feature type="compositionally biased region" description="Low complexity" evidence="13">
    <location>
        <begin position="1543"/>
        <end position="1553"/>
    </location>
</feature>
<dbReference type="CDD" id="cd08953">
    <property type="entry name" value="KR_2_SDR_x"/>
    <property type="match status" value="4"/>
</dbReference>
<evidence type="ECO:0000256" key="4">
    <source>
        <dbReference type="ARBA" id="ARBA00006484"/>
    </source>
</evidence>
<keyword evidence="5" id="KW-0596">Phosphopantetheine</keyword>
<comment type="function">
    <text evidence="11">Involved in production of the polyketide antibiotic thailandamide.</text>
</comment>
<proteinExistence type="inferred from homology"/>
<feature type="domain" description="PKS/mFAS DH" evidence="16">
    <location>
        <begin position="1"/>
        <end position="275"/>
    </location>
</feature>
<keyword evidence="10" id="KW-0511">Multifunctional enzyme</keyword>
<comment type="subcellular location">
    <subcellularLocation>
        <location evidence="1">Cytoplasm</location>
    </subcellularLocation>
</comment>
<keyword evidence="7" id="KW-0597">Phosphoprotein</keyword>
<feature type="domain" description="PKS/mFAS DH" evidence="16">
    <location>
        <begin position="2184"/>
        <end position="2482"/>
    </location>
</feature>
<dbReference type="SMART" id="SM00826">
    <property type="entry name" value="PKS_DH"/>
    <property type="match status" value="2"/>
</dbReference>
<dbReference type="InterPro" id="IPR009081">
    <property type="entry name" value="PP-bd_ACP"/>
</dbReference>
<feature type="active site" description="Proton donor; for dehydratase activity" evidence="12">
    <location>
        <position position="188"/>
    </location>
</feature>
<dbReference type="RefSeq" id="WP_089112383.1">
    <property type="nucleotide sequence ID" value="NZ_CP022263.1"/>
</dbReference>
<feature type="region of interest" description="C-terminal hotdog fold" evidence="12">
    <location>
        <begin position="127"/>
        <end position="275"/>
    </location>
</feature>
<dbReference type="Gene3D" id="1.10.1200.10">
    <property type="entry name" value="ACP-like"/>
    <property type="match status" value="4"/>
</dbReference>
<feature type="region of interest" description="N-terminal hotdog fold" evidence="12">
    <location>
        <begin position="1"/>
        <end position="110"/>
    </location>
</feature>
<dbReference type="Pfam" id="PF08242">
    <property type="entry name" value="Methyltransf_12"/>
    <property type="match status" value="2"/>
</dbReference>
<feature type="region of interest" description="Disordered" evidence="13">
    <location>
        <begin position="6008"/>
        <end position="6034"/>
    </location>
</feature>
<feature type="domain" description="PKS/mFAS DH" evidence="16">
    <location>
        <begin position="5704"/>
        <end position="6016"/>
    </location>
</feature>
<dbReference type="CDD" id="cd00833">
    <property type="entry name" value="PKS"/>
    <property type="match status" value="4"/>
</dbReference>
<evidence type="ECO:0000313" key="18">
    <source>
        <dbReference type="Proteomes" id="UP000198357"/>
    </source>
</evidence>
<dbReference type="FunFam" id="3.40.47.10:FF:000019">
    <property type="entry name" value="Polyketide synthase type I"/>
    <property type="match status" value="3"/>
</dbReference>
<dbReference type="InterPro" id="IPR016039">
    <property type="entry name" value="Thiolase-like"/>
</dbReference>
<comment type="similarity">
    <text evidence="4">Belongs to the short-chain dehydrogenases/reductases (SDR) family.</text>
</comment>
<dbReference type="Pfam" id="PF02801">
    <property type="entry name" value="Ketoacyl-synt_C"/>
    <property type="match status" value="4"/>
</dbReference>
<feature type="active site" description="Proton donor; for dehydratase activity" evidence="12">
    <location>
        <position position="5925"/>
    </location>
</feature>
<dbReference type="InterPro" id="IPR049551">
    <property type="entry name" value="PKS_DH_C"/>
</dbReference>
<dbReference type="PANTHER" id="PTHR43775">
    <property type="entry name" value="FATTY ACID SYNTHASE"/>
    <property type="match status" value="1"/>
</dbReference>
<dbReference type="Pfam" id="PF14765">
    <property type="entry name" value="PS-DH"/>
    <property type="match status" value="3"/>
</dbReference>
<feature type="domain" description="Carrier" evidence="14">
    <location>
        <begin position="3362"/>
        <end position="3439"/>
    </location>
</feature>
<dbReference type="GO" id="GO:0071770">
    <property type="term" value="P:DIM/DIP cell wall layer assembly"/>
    <property type="evidence" value="ECO:0007669"/>
    <property type="project" value="TreeGrafter"/>
</dbReference>
<dbReference type="Gene3D" id="3.40.50.150">
    <property type="entry name" value="Vaccinia Virus protein VP39"/>
    <property type="match status" value="2"/>
</dbReference>
<keyword evidence="8" id="KW-0808">Transferase</keyword>
<feature type="active site" description="Proton acceptor; for dehydratase activity" evidence="12">
    <location>
        <position position="20"/>
    </location>
</feature>
<dbReference type="InterPro" id="IPR049900">
    <property type="entry name" value="PKS_mFAS_DH"/>
</dbReference>
<dbReference type="GO" id="GO:0004315">
    <property type="term" value="F:3-oxoacyl-[acyl-carrier-protein] synthase activity"/>
    <property type="evidence" value="ECO:0007669"/>
    <property type="project" value="InterPro"/>
</dbReference>
<dbReference type="Gene3D" id="3.40.50.720">
    <property type="entry name" value="NAD(P)-binding Rossmann-like Domain"/>
    <property type="match status" value="4"/>
</dbReference>
<reference evidence="17 18" key="1">
    <citation type="submission" date="2017-06" db="EMBL/GenBank/DDBJ databases">
        <title>First complete genome sequences of Xanthomonas citri pv. vignicola strains CFBP 7111, CFBP 7112 and CFBP 7113 using long-read technology.</title>
        <authorList>
            <person name="Ruh M."/>
            <person name="Briand M."/>
            <person name="Bonneau S."/>
            <person name="Jacques M.A."/>
            <person name="Chen N.W.G."/>
        </authorList>
    </citation>
    <scope>NUCLEOTIDE SEQUENCE [LARGE SCALE GENOMIC DNA]</scope>
    <source>
        <strain evidence="17 18">CFBP7111</strain>
    </source>
</reference>
<evidence type="ECO:0008006" key="19">
    <source>
        <dbReference type="Google" id="ProtNLM"/>
    </source>
</evidence>
<comment type="pathway">
    <text evidence="2">Antibiotic biosynthesis.</text>
</comment>
<dbReference type="InterPro" id="IPR029063">
    <property type="entry name" value="SAM-dependent_MTases_sf"/>
</dbReference>
<dbReference type="InterPro" id="IPR014031">
    <property type="entry name" value="Ketoacyl_synth_C"/>
</dbReference>
<dbReference type="Gene3D" id="3.10.129.110">
    <property type="entry name" value="Polyketide synthase dehydratase"/>
    <property type="match status" value="3"/>
</dbReference>
<dbReference type="InterPro" id="IPR020806">
    <property type="entry name" value="PKS_PP-bd"/>
</dbReference>
<sequence length="6494" mass="694502">MDSLRDEFCLSARHPVLRDHVVHGQHVLPGLAYVDLLHQVLREHGLDHRQWTLRRLSIYHPLSVSAGENVSVEITGHRIDDATWHVDVHGTLPGATRRRYGSVRVVRGERVRFDETIDMEAVAAASVERLGLERIHAQCVAHGLVHGAFMKPSGTRYRTAEAIYVDCAVDAASRPEGMALMFHPALLDTCAIGIGGLASAAEHDGPLPLLLPISFDAFRASRPLDGRCVARIRHDALRTQGDMNSVTLDFFDEAGTKVAELIDLTTKAVAAPSSSEDAHGEVASAHAMEDLVRGIIARHLGVATDDVDADRGFYDMGLDSAGLLELSQVIEDRLSVPMAPTLLFEHTTTRALARHLRGRVGQPPVTMAAAANDDRTRDVSAHAVAIVGMAGRFPEARDVRELWRNLLAGRDCVSEVPPSRWDWHLLDPVTSASGKAMSRWGGFIADADSFDAEFFHVVPRDAETMDPQERQFVEVAWEAIEDAGHTPATLSAARPDGSARTVGVFAGAMHKDYALLGVERLRNRQLLPLSLSSGMIANRVSYVCDFHGPSITVDTLCSSSLTAVHLAVESLRRGECDAALAGGVNLSLHPAKYLGYGMADMHASDGRCRSFGEGGDGYVPAEAVGAVLLKPLRDAVADGDAIYAVIRGSTVNHGGSVSGFSVPSPVAQAAMIEACLARAGVDARSIGYVEAHGTGTSLGDPIEIEGLTRAFRTTTNEVGFCAIGSLKSNIGHAEGAAGIAGLIKAALQLKHRTRVASLHANTPHPLIDWANSPFVVQTRTEAWSAPTLVDDACATPTPRRAALSSFGATGSNAHVVVEEYVRSADDAIRPTSSEPALVILSARDDARLRALARRLYTFLEQVDVPLDDLAYTLQVGRVAFDHRLAFIVRDMADLSQRLHAFARDGVVRADGSSFAGERTGDREAWNANGRDERPSARAATWMREGDLGSIARAWTNGASIDWVRARGDSAARRANLPGYPFARIRHWFPDTSSTPTDASTSARPLLLTPDWVPFTAGPTTAQAEGERWVLLAGWPVGTSAAALAAQLPAARVEVLAADDDALDARVAQAGWQLLERVQAWLRAAPGTGLHVQVVVPAAAPVFQALSGLLKTARLEQPRLRGQVLGVAALDDASQVAACLSLAARGEAAELRFDGEVAQARSYRPLAGPATGDGPWKADGVYLITGGAGGVGQLFAREIGARAAGATVVLSGRSAPSVAVEATLSSLRTAGLRVAYERADVTDAASVTALVATILARHGRLDGVVHAAGVLADGFLLKKREADYAAVLAPKVRGTVLLDRATRELALDCFVLFSSATGAHGNVGQGDYALANAFMDAYAQERSAAVARGQAHGHTLSVGWPLWAEGGMRVDALRREELRAAGIEAMPTAAAMAAFAQAYASGQAQVQVLYGATRPAQSPSVPPPTSASVAAPAAALGPRVLARVQALFSAVTKLSASRIDVDEPLESYGIDSIMVMQLNARLATVFGEVSKTLFYEYPTLAGVAAHLVESDPAACARWTGDTTPVAPGADNEPRAVAPPSLTQAPSTSPAPRTAPAGRAIAIVGLSGRYAGAADLDAFWDNLAAGRDSITEIPAERWSLEGFHEPDMERAIATGRSYSKWGGFLDGFAEFDARFFNVSPREAMNLDPQERIFLQACWAAMEHAGYTRERFARAHDRRVGVFAGITRTGFELHGPALWERGEPVMPHTSFGSVANRVSYALNLQGPSMPVDTMCSSSLTAIHEACEHLLRDDCEMAFAGGVNLYLHPSNYLLMSGHRMLSSSGRCHSFGADGDGFVPGEGVGVALLKPLARAEADGDAIHGVIRATAINHDGKTNGYTVPNPLAQRDLIATALARAGIPARAVSYVEAHGTGTQLGDPIEITGLTQAFATDERQFCAIGSAKSNIGHCESAAGIAGLTKVLLQMRHGQLVPSLHAATTNPNIDFAATPFRVQRTLAEWPRPRLTVDGQEREYPRLAGISSFGAGGANAHVIVEEYVAAAVAPVTVTPSRPTVVVLSARTDQALRARAAQLLAAGERERWTDADLADVAYTLQVGREAMEHRLGFTAASMAALRASLQRFLAGEAGEPDADGEVLHHGEVKAHKDALAIFSADEELGEAVAKWLARGKHAKVLELWAKGLAVDWCELHVGTSPCIRPLPTYPFARERHWLPLDALARPVAEAVATLHPLVHRNTSTLREQRFSSTFTGEEFFLADHRVHGSRVLPGVACFEMAIEAAALAWERDPRASGDATFVLKDVVWLHPLRVDAQTTVHVRLVPTDTEDLRFEIYTRAGNATDDADETVHSRGTIAIASRRSHQVVDVAALRRGCDRDIDGTDCYAVFNATGVRYGIGHRGICRLHLGADARSSYVLAELRLPDAMRATDDGYLLHPGFLDSALQASIGFAMVTDAKRGDDAPAQAAMPFAVDEIEVLAPTPRQGHALVRSRSIAGSSSSRLDVEVCDERGRPCVIVRGLTCRTVGSPSAETSATPETTLLAPQWDVVVQPFGESWPAADARVLVIDGSDGQGVALTARYGQRVIVDAKDTDASLTRALASSATPYDHVVWIAPTISAPPGDDALIHAQEDGVVALYRLVKALLAEGYGTRRLGWTVLTTQSQRAWASDAIDPAHASVHGFIGSVAKEYPHWLLRLVDRGADGLVVPHDVLRLPSIASGDAWLTRGGEWFRQRWLPFEPRPEPRPVFRRGGVHVVVGGAGGLGQVFTEYLLREHAASVVWIGRRAQDAQIEAAIERLRAHGEPPLYIQADATQYDELNRARSAIVQRYGRIHGIVHSAIVLLDKSLVNMDEDRFRAALRAKVDISVRMAQVFAVDEPEVVLFFSALQSFVKAAGQSNYAAGCTFKDAFAHALQSSWPSSVKTMNWGFWGSVGRVSSEDYAQRMRQMGIGSIEPEEGIHGLLSLLDADVPQLAMVKTLSTETLGALSANMGLRALPRSPHVDDRIADTPMVAAGGPASEDERANAWHATFHDLQLALLRTQLAHLGLLDAASETLLHDRIASAGIRGNHVRWVRHSLRILDETPIQTGGDDPWTAWRSLKDASHDEHSLVAQMDLVERALRALPDVLTGRRLATDVLFPDSSMGSVASVYARNAVADHFNSVLCDALEAQLRDRLDRDPGRRFRILEIGAGTGGTSAMVFERLKPFEAAIEEYTYTDVSRSFLLHAEDHFAHVPYLRGRLFNVEQAPEAQSMATGGYDAVIATNVLHATRNIRGTLRNAKATLKRGGLLLINEITGFSLFTHLTFGLLDGWWLFEDDALRIPGTPGLAPSAWRNLLRAEGFPIVHLPAEASHALGQQVIVALSDGVIFRTLDAPVTAMPAERRPARTQSVAETATVSALVRSADTAREDDARKDAWVRRTIVETIAAALRVSPDLVDPDEPFADYGLDSILGVHAVHVLSDTLGIALNTTSLFDFSTVNRLTGFILAEHEVRWQPNATNDGDAAATVVVGEPSSPTSTRFAAPEPIVEEHAAAIAPGVPEPIAIVGLSARYPHAEDADALWKHLAQGNDLLDPIEGSPYGRRGVVSGIEQFDAMFFNISGTEATYMDPQQRLFLEEAWNALEDAGYAGVDIQQKLCGVYLGCTGGDYGALLSGNVPPQAFWGNSGSVTPSRIAYFLDLQGPALAIDTACSSSLVAIHVASQGLRAREVDIALAGGVFIQSSPTFQVSAMRAGMLSASGRCHTFDDRADGFVSSEGVGVVVLRRLADALASNDHIHGVIRGSGINQDGTTNGITAPSARSQERLHCQVYDTFDIDPADIQMVEAHGTGTKLGDPVEFQALTKAFRKYTQDRQYCAIGSIKTNLGHAANAAGVAGVIKVLLALRHDAMPASLHFEKGNGHIDFASSPFFVNTTLRPWPPKPDRKRLAAISSFGFSGTNAHLVIEEAPERQGSAVTRPAQLVVLSARSAAQLRSQAQRLLERLATWRAEGRAYALGDVSHTLLTGRRHFAHRLACVSEDIEGLGRQLAGWLAGEAGAVRAGEIRERGLTERGPHSAEGEACLAACATLPVTDATAYRQRLERLAELFVQGEPLDYGRLFAGGGYARVPLPTYPFARSRYWVPSAPAPATEATEATVPTRSAGTDDGMDETHEAAPAFPLSGALTLVPGWAPIATGEVPVARARHDGTGWAILEDDPARQARWRARYPAAEVLTAAAVPARRAALAGIAQWFWMLPSAREPATGAAIVAGQAAGVMTGLALLQAFAAAASPLSLTVLTWRSQPVLAGEAIDPTHASVWGLLGSAAKEHPAWRLRLFDLEDEIDEVDEADEADAAPTSLEACLAWPADADGNGRAQRDGRWYWPVCVPCALPAASAPAFRTGGVYVIVGGAGELGQVLSEHLVRQYGARVVWLGRRAEDATIQARRTRLAAWGEAPTYLSVDARDMAAMGRAREAILARHGVIHGVVHATLAMGGSDLAHMDTARFEAGLSAKVAATVGVVEAFAGHVTDAMVFFSSIQALEKTRRQSNYAAGSTFLDAYVASRAATLGCAARVIDWGYWASTATAGALESFRHWLAEAGMDTIAPAEGLAVLERVLASPLERVAYLRTTRAGALQGVRLGTGQVTVDATAPPLAAALADFVPPAYAGPAPTAATQARAQALHALLLEVLVQRLREVGPATPCASLAAWKAGAAIAPAYTRWWAQTERLLRAHWGEEAAVLAALQGPADATVAPRWTAWVAAGGEDAASLALVDATQAALPAILRGEQAATAVVFPQATLQRVEGMYRGNPLTDHCNAVVAQALVHYLRARLAQDPATRLRVLEVGAGTGGTSAVVFAALGAYAAHVAEYAYTDLSKAFLHHAQAQYAPHVPYLRSQVFDLEKAPAAQGVDEHGYDVVIATNVVHATRDIRQALGHVKAVLKGQGILLLNELSGNSVLGHLTFGLLEGWWRFEDAALREPGSPLLAPARWARALHAEGYAPVRFLTPELHAGTQVIAAVSDGVVRRADAAAASEPMAIPAPAPATNLALDLAPANTTRLQAHVRQVVLETLSEALMVEMAAIHPDESFAEYGLDSLLGVRTVEAINATLGTTLTSTSVFDFSTVNKLTAHLVQRYRDTLAAALDGATATATDAPAPTAVTATPPAPTTRTAIPSALAPIAIVGLSGRYPRSPDVATLWTHLAAGDDLTEPVTRWDMPALLGDTPYCPRGGFLDGIAHFDALFFNISGLEATHMDPQQRLFLEEAWKALEEAGHVGASIASQRCGVYAGYNGGDYHLLPAGPLPAQAMWGKATSLVSARIAYHLDLQGPAITVDTACSSSLVAMHLACQALRAGEVDLALAGGVFVQSTPGLYLGGERAGMLSASGRCYTFDDRADGFVPGEGVGVVVLKRLDDALADGDHLHGVIRGSGINQDGATNGITAPSAVSQERLEREVYERFGIDADGIQLVEAHGTGTKLGDPIEFHALTRAFRQDSARQGYCAIGSIKTNLGHTTAASGVAGVLKVLLCLRHAQIAPSLHYDQANRHIDFADSPFYLPTALRPWTVAPGQTRRAAVSSFGLSGTNAHLVIEQAPAHARTTAPRPGYLWALSARSEAQLRQQVERLLARLADEPGIDCGNVSYTLLMGRKHFEHRLACMGGSRDEFVQRLGKWLERGKAPQVHVSRGVELQGGGEVALRRYGEQCMAECLPTLATDDYLERLAAIAELHVQGYNLDFAPLFASQPHGRLSLPTYPFAPTPYWVEAPEATASVGARYVREHLHPLLHVNRSDFWQQRYVSTFTGDEHEFTDHRVQGKRLLPGVAYLEMVHAATSRSMGLQGIGEGRHGPSRHEDAVPMVLRHVVWLRPIVVDGAPVAVSTTLVENDAGEIEFEIVSDRPGDGSPWVHAQGRAVLAAHLDDALPENGGRLDLERLRADCERRVAVEDCYAIYASVGIEYGPAHRGLTRVDIGRDDQGPYVVAEVALPACTLDAQSRYALHPSIMDAAAQAALALELADANASAQEPRGPVVPFAVKEAVITQRTPEHAVVVIRADASEVAKPGMRNLRIDICDTAGRVCVRLDGLRSRELTPPSHDADDANRTERDAPGTLLTPSWEVDASPGLDGDRHEALLLLGEPATHGVRDALRQRHSHARLIDVEPGATVEDIATALDGQTPGHVVWVATPTAFAAHPDEPSACAVACFRTLKALLHRGLGDDALEFTLVTTGACAVDADAPVDAAQAATHGLVGSLAKEYAHWTVRIVDIVADDPQPFDDMLDRPVDGHGRTSAHRDGEWLTQELIACEVEARDNAYREGGVYVIVGGAGGIGEALSEHLIRRYRAHVVWLGRRAHDAGIAARIDRLVALGGPAPIYIQADATRRGDLERVYREIRERHDEIHGIVHSAIVLLDKGLANMDEERFLAGLGAKVDASVRLAEVFADEPLDFAVFFSSFQSFARAGGQGNYASGCTFQDALAHELSRTWPCRVRVMNWGYWGSVGVVASEDIQRRMADLGVASIEPEEGLAALDRLLGGPFTQLAFVKTHRDAVANDEPPPQLVALPDDTPSIDMGMLFS</sequence>
<dbReference type="Pfam" id="PF22621">
    <property type="entry name" value="CurL-like_PKS_C"/>
    <property type="match status" value="2"/>
</dbReference>
<dbReference type="PANTHER" id="PTHR43775:SF37">
    <property type="entry name" value="SI:DKEY-61P9.11"/>
    <property type="match status" value="1"/>
</dbReference>
<dbReference type="Proteomes" id="UP000198357">
    <property type="component" value="Chromosome"/>
</dbReference>
<feature type="region of interest" description="Disordered" evidence="13">
    <location>
        <begin position="1520"/>
        <end position="1553"/>
    </location>
</feature>
<dbReference type="InterPro" id="IPR057326">
    <property type="entry name" value="KR_dom"/>
</dbReference>
<dbReference type="InterPro" id="IPR013217">
    <property type="entry name" value="Methyltransf_12"/>
</dbReference>
<dbReference type="InterPro" id="IPR018201">
    <property type="entry name" value="Ketoacyl_synth_AS"/>
</dbReference>